<evidence type="ECO:0000313" key="2">
    <source>
        <dbReference type="Proteomes" id="UP001345963"/>
    </source>
</evidence>
<dbReference type="Proteomes" id="UP001345963">
    <property type="component" value="Unassembled WGS sequence"/>
</dbReference>
<protein>
    <submittedName>
        <fullName evidence="1">Uncharacterized protein</fullName>
    </submittedName>
</protein>
<accession>A0ABU7C1G6</accession>
<comment type="caution">
    <text evidence="1">The sequence shown here is derived from an EMBL/GenBank/DDBJ whole genome shotgun (WGS) entry which is preliminary data.</text>
</comment>
<dbReference type="EMBL" id="JAHUTI010074917">
    <property type="protein sequence ID" value="MED6256429.1"/>
    <property type="molecule type" value="Genomic_DNA"/>
</dbReference>
<evidence type="ECO:0000313" key="1">
    <source>
        <dbReference type="EMBL" id="MED6256429.1"/>
    </source>
</evidence>
<proteinExistence type="predicted"/>
<sequence>MGGMFTSSHLSTDNSSNLAASVQSIPDYVYSQLSNPQVTSPEAKKLHQEICTLSQRVYASLKSIHEVLSLERERLRQAWTSPDLRQNASQQLATLCSTLSEVTFDSSY</sequence>
<gene>
    <name evidence="1" type="ORF">ATANTOWER_025952</name>
</gene>
<reference evidence="1 2" key="1">
    <citation type="submission" date="2021-07" db="EMBL/GenBank/DDBJ databases">
        <authorList>
            <person name="Palmer J.M."/>
        </authorList>
    </citation>
    <scope>NUCLEOTIDE SEQUENCE [LARGE SCALE GENOMIC DNA]</scope>
    <source>
        <strain evidence="1 2">AT_MEX2019</strain>
        <tissue evidence="1">Muscle</tissue>
    </source>
</reference>
<organism evidence="1 2">
    <name type="scientific">Ataeniobius toweri</name>
    <dbReference type="NCBI Taxonomy" id="208326"/>
    <lineage>
        <taxon>Eukaryota</taxon>
        <taxon>Metazoa</taxon>
        <taxon>Chordata</taxon>
        <taxon>Craniata</taxon>
        <taxon>Vertebrata</taxon>
        <taxon>Euteleostomi</taxon>
        <taxon>Actinopterygii</taxon>
        <taxon>Neopterygii</taxon>
        <taxon>Teleostei</taxon>
        <taxon>Neoteleostei</taxon>
        <taxon>Acanthomorphata</taxon>
        <taxon>Ovalentaria</taxon>
        <taxon>Atherinomorphae</taxon>
        <taxon>Cyprinodontiformes</taxon>
        <taxon>Goodeidae</taxon>
        <taxon>Ataeniobius</taxon>
    </lineage>
</organism>
<name>A0ABU7C1G6_9TELE</name>
<keyword evidence="2" id="KW-1185">Reference proteome</keyword>